<accession>A0ABX0QUU3</accession>
<dbReference type="EMBL" id="VWXD01000003">
    <property type="protein sequence ID" value="NIF00799.1"/>
    <property type="molecule type" value="Genomic_DNA"/>
</dbReference>
<dbReference type="PANTHER" id="PTHR43179">
    <property type="entry name" value="RHAMNOSYLTRANSFERASE WBBL"/>
    <property type="match status" value="1"/>
</dbReference>
<gene>
    <name evidence="2" type="ORF">F3J38_12120</name>
</gene>
<sequence>MAGPESYPYYIMTPDYKTSSLGIQVMHYLCHLLNEKGYQAWIVNAKTNPAWNTPVLSEHLFRQHKQQKIPFIAVYPEIVSGNPLNAPVVVRYMLNHEGKMNGNSIDSEESDLIFWYRKEFADKAINPSLLKLECIDLDLFCDEGKKRDLNFLYLNRVPESAIDFSRLPDELEILSMRNPLTLEKLAEKFKSARVLYSFESSGTNTLASLCGCPVVALKAKGYENYAVTEATIRDAGATAYCWDDSEASLADAREKSTELRQQLLAAREVSLQQLEDFIHKTQSEAKNRTDEIINSSLQHWISHRQLPPGYCMKVQSGSAPRLLILIHEDASDDQKTSETISSIHAQSIVVDIEVITRSVTKKTSLNTNYVLANDFASHIQRVTERGSYDWMLNVSSGIILAHESLPVIINQLANTDYSAVGCDEVWLNGNDESWTMKRDALEEEILYSAPHVYMKRWLFSFAALRQLNGAVIRFDRAYETDLLLRIHNKFGPQSLGYHSDALCVLANYAIDELEIQESAEALKQNLATRGCTDVGISCSPDEPLRIAYARDDAPLVSVIVLAGEDAVLLENSLMSFLENTNWDKYEILIINHDNNCDSVNQWLEAVAKIDVEKIRVVREENIQGRKSLLELAIKYARGEYYLFIDTAITFLIKNWLTILINSMQRENIGCVAPKLIGRDKKIISAGLGLNQHGRLENIGLGLPWDARAINYLLSTATSVTAVAKACWLVSRACWEAVKGFEEIPQNIAAVDTGFMIQARILGYKTLLVPESVVIWDGECADCSAADEQALQAMIYDNAVKFRATNQLISLLQGFQKHTIKDNNTAKRWIARRQCGIPLIALIGNGNGDGDRHLSRFKEFILLLEKEQELDVISFEKVPHVAELMSEEISFAVVMPDVEVPESNVIQQLKTNLPYKFYGVADETLSGENIKNWLDSDLLTGWLTYSLEQQRWLTKKNKKSIATPAYYPYMPAPCACNESSVKLRVLCDTRYLTNEEINFLTPIIIQTAVNLDWVIYGHYPRVWVESVSETWRVSKLNGKSPDLTSLKIDVAVIPALPHKNTRYKDNYELLEYRFHNISVVTSQGISFDADPDVVRVKNKTHEWVKGLLMLAQRKSKSTQRTLLTRDESSCKTNDYMEKVLQFLATLSDKDNNKKQNCTQFKCINAAYVERVS</sequence>
<dbReference type="InterPro" id="IPR001173">
    <property type="entry name" value="Glyco_trans_2-like"/>
</dbReference>
<dbReference type="Gene3D" id="3.90.550.10">
    <property type="entry name" value="Spore Coat Polysaccharide Biosynthesis Protein SpsA, Chain A"/>
    <property type="match status" value="1"/>
</dbReference>
<comment type="caution">
    <text evidence="2">The sequence shown here is derived from an EMBL/GenBank/DDBJ whole genome shotgun (WGS) entry which is preliminary data.</text>
</comment>
<protein>
    <submittedName>
        <fullName evidence="2">Glycosyltransferase family 2 protein</fullName>
    </submittedName>
</protein>
<keyword evidence="3" id="KW-1185">Reference proteome</keyword>
<dbReference type="InterPro" id="IPR029044">
    <property type="entry name" value="Nucleotide-diphossugar_trans"/>
</dbReference>
<evidence type="ECO:0000259" key="1">
    <source>
        <dbReference type="Pfam" id="PF00535"/>
    </source>
</evidence>
<organism evidence="2 3">
    <name type="scientific">Candidatus Pantoea formicae</name>
    <dbReference type="NCBI Taxonomy" id="2608355"/>
    <lineage>
        <taxon>Bacteria</taxon>
        <taxon>Pseudomonadati</taxon>
        <taxon>Pseudomonadota</taxon>
        <taxon>Gammaproteobacteria</taxon>
        <taxon>Enterobacterales</taxon>
        <taxon>Erwiniaceae</taxon>
        <taxon>Pantoea</taxon>
    </lineage>
</organism>
<dbReference type="PANTHER" id="PTHR43179:SF7">
    <property type="entry name" value="RHAMNOSYLTRANSFERASE WBBL"/>
    <property type="match status" value="1"/>
</dbReference>
<proteinExistence type="predicted"/>
<name>A0ABX0QUU3_9GAMM</name>
<evidence type="ECO:0000313" key="2">
    <source>
        <dbReference type="EMBL" id="NIF00799.1"/>
    </source>
</evidence>
<dbReference type="SUPFAM" id="SSF53448">
    <property type="entry name" value="Nucleotide-diphospho-sugar transferases"/>
    <property type="match status" value="2"/>
</dbReference>
<dbReference type="RefSeq" id="WP_167138642.1">
    <property type="nucleotide sequence ID" value="NZ_VWXD01000003.1"/>
</dbReference>
<evidence type="ECO:0000313" key="3">
    <source>
        <dbReference type="Proteomes" id="UP000780690"/>
    </source>
</evidence>
<dbReference type="Proteomes" id="UP000780690">
    <property type="component" value="Unassembled WGS sequence"/>
</dbReference>
<reference evidence="2 3" key="1">
    <citation type="journal article" date="2019" name="bioRxiv">
        <title>Bacteria contribute to plant secondary compound degradation in a generalist herbivore system.</title>
        <authorList>
            <person name="Francoeur C.B."/>
            <person name="Khadempour L."/>
            <person name="Moreira-Soto R.D."/>
            <person name="Gotting K."/>
            <person name="Book A.J."/>
            <person name="Pinto-Tomas A.A."/>
            <person name="Keefover-Ring K."/>
            <person name="Currie C.R."/>
        </authorList>
    </citation>
    <scope>NUCLEOTIDE SEQUENCE [LARGE SCALE GENOMIC DNA]</scope>
    <source>
        <strain evidence="2 3">Acro-805</strain>
    </source>
</reference>
<feature type="domain" description="Glycosyltransferase 2-like" evidence="1">
    <location>
        <begin position="558"/>
        <end position="681"/>
    </location>
</feature>
<dbReference type="Pfam" id="PF00535">
    <property type="entry name" value="Glycos_transf_2"/>
    <property type="match status" value="1"/>
</dbReference>